<proteinExistence type="predicted"/>
<comment type="caution">
    <text evidence="1">The sequence shown here is derived from an EMBL/GenBank/DDBJ whole genome shotgun (WGS) entry which is preliminary data.</text>
</comment>
<protein>
    <submittedName>
        <fullName evidence="1">(raccoon dog) hypothetical protein</fullName>
    </submittedName>
</protein>
<dbReference type="Proteomes" id="UP000645828">
    <property type="component" value="Unassembled WGS sequence"/>
</dbReference>
<accession>A0A811Z1M2</accession>
<evidence type="ECO:0000313" key="2">
    <source>
        <dbReference type="Proteomes" id="UP000645828"/>
    </source>
</evidence>
<dbReference type="AlphaFoldDB" id="A0A811Z1M2"/>
<name>A0A811Z1M2_NYCPR</name>
<organism evidence="1 2">
    <name type="scientific">Nyctereutes procyonoides</name>
    <name type="common">Raccoon dog</name>
    <name type="synonym">Canis procyonoides</name>
    <dbReference type="NCBI Taxonomy" id="34880"/>
    <lineage>
        <taxon>Eukaryota</taxon>
        <taxon>Metazoa</taxon>
        <taxon>Chordata</taxon>
        <taxon>Craniata</taxon>
        <taxon>Vertebrata</taxon>
        <taxon>Euteleostomi</taxon>
        <taxon>Mammalia</taxon>
        <taxon>Eutheria</taxon>
        <taxon>Laurasiatheria</taxon>
        <taxon>Carnivora</taxon>
        <taxon>Caniformia</taxon>
        <taxon>Canidae</taxon>
        <taxon>Nyctereutes</taxon>
    </lineage>
</organism>
<keyword evidence="2" id="KW-1185">Reference proteome</keyword>
<gene>
    <name evidence="1" type="ORF">NYPRO_LOCUS15398</name>
</gene>
<sequence>MYTQVCSSTIHSQLAKHGHNTNIHQWMNGYTKLVYPL</sequence>
<dbReference type="EMBL" id="CAJHUB010000754">
    <property type="protein sequence ID" value="CAD7682606.1"/>
    <property type="molecule type" value="Genomic_DNA"/>
</dbReference>
<reference evidence="1" key="1">
    <citation type="submission" date="2020-12" db="EMBL/GenBank/DDBJ databases">
        <authorList>
            <consortium name="Molecular Ecology Group"/>
        </authorList>
    </citation>
    <scope>NUCLEOTIDE SEQUENCE</scope>
    <source>
        <strain evidence="1">TBG_1078</strain>
    </source>
</reference>
<evidence type="ECO:0000313" key="1">
    <source>
        <dbReference type="EMBL" id="CAD7682606.1"/>
    </source>
</evidence>